<keyword evidence="5" id="KW-1185">Reference proteome</keyword>
<protein>
    <submittedName>
        <fullName evidence="4">Uncharacterized protein</fullName>
    </submittedName>
</protein>
<accession>A0A5E4PTP3</accession>
<gene>
    <name evidence="4" type="ORF">LSINAPIS_LOCUS2054</name>
</gene>
<feature type="transmembrane region" description="Helical" evidence="2">
    <location>
        <begin position="248"/>
        <end position="270"/>
    </location>
</feature>
<reference evidence="4 5" key="1">
    <citation type="submission" date="2017-07" db="EMBL/GenBank/DDBJ databases">
        <authorList>
            <person name="Talla V."/>
            <person name="Backstrom N."/>
        </authorList>
    </citation>
    <scope>NUCLEOTIDE SEQUENCE [LARGE SCALE GENOMIC DNA]</scope>
</reference>
<dbReference type="Proteomes" id="UP000324832">
    <property type="component" value="Unassembled WGS sequence"/>
</dbReference>
<evidence type="ECO:0000256" key="3">
    <source>
        <dbReference type="SAM" id="SignalP"/>
    </source>
</evidence>
<feature type="compositionally biased region" description="Basic and acidic residues" evidence="1">
    <location>
        <begin position="63"/>
        <end position="81"/>
    </location>
</feature>
<evidence type="ECO:0000313" key="4">
    <source>
        <dbReference type="EMBL" id="VVC88770.1"/>
    </source>
</evidence>
<feature type="chain" id="PRO_5022865667" evidence="3">
    <location>
        <begin position="22"/>
        <end position="320"/>
    </location>
</feature>
<keyword evidence="3" id="KW-0732">Signal</keyword>
<dbReference type="AlphaFoldDB" id="A0A5E4PTP3"/>
<name>A0A5E4PTP3_9NEOP</name>
<evidence type="ECO:0000256" key="2">
    <source>
        <dbReference type="SAM" id="Phobius"/>
    </source>
</evidence>
<proteinExistence type="predicted"/>
<sequence>MKHAWIVDIILASFLIAAAECLQETSDDKNVTSLFPVNTTKIEKSEEEVINITDVPSSLNENKTNENESKGKTDSNGEGKNTKFDTAIWHIDAKLVEPNIKDNSRKLNKTENKVFKPSQQLGTFYGENAFIVPKLKDSDSFTPVINNPSVNHNSSPNDVIKTKLRIPYYPTPYKYEDVKLRDNSHTLLDSKPTAEVPVKIPAGGLYKYPDPFKEKPSSDGGHDDFGLEFDNDSMKNSMKKRQNPWHTLLNLVTALLPVGIIISALTPGLVTLHTTGNKQQSVSDVSDLPPVSERCRRRLLRHASAAVVAAQSSSWTIKYV</sequence>
<evidence type="ECO:0000313" key="5">
    <source>
        <dbReference type="Proteomes" id="UP000324832"/>
    </source>
</evidence>
<keyword evidence="2" id="KW-0812">Transmembrane</keyword>
<keyword evidence="2" id="KW-0472">Membrane</keyword>
<dbReference type="EMBL" id="FZQP02000382">
    <property type="protein sequence ID" value="VVC88770.1"/>
    <property type="molecule type" value="Genomic_DNA"/>
</dbReference>
<feature type="region of interest" description="Disordered" evidence="1">
    <location>
        <begin position="54"/>
        <end position="81"/>
    </location>
</feature>
<evidence type="ECO:0000256" key="1">
    <source>
        <dbReference type="SAM" id="MobiDB-lite"/>
    </source>
</evidence>
<feature type="signal peptide" evidence="3">
    <location>
        <begin position="1"/>
        <end position="21"/>
    </location>
</feature>
<keyword evidence="2" id="KW-1133">Transmembrane helix</keyword>
<organism evidence="4 5">
    <name type="scientific">Leptidea sinapis</name>
    <dbReference type="NCBI Taxonomy" id="189913"/>
    <lineage>
        <taxon>Eukaryota</taxon>
        <taxon>Metazoa</taxon>
        <taxon>Ecdysozoa</taxon>
        <taxon>Arthropoda</taxon>
        <taxon>Hexapoda</taxon>
        <taxon>Insecta</taxon>
        <taxon>Pterygota</taxon>
        <taxon>Neoptera</taxon>
        <taxon>Endopterygota</taxon>
        <taxon>Lepidoptera</taxon>
        <taxon>Glossata</taxon>
        <taxon>Ditrysia</taxon>
        <taxon>Papilionoidea</taxon>
        <taxon>Pieridae</taxon>
        <taxon>Dismorphiinae</taxon>
        <taxon>Leptidea</taxon>
    </lineage>
</organism>